<accession>A0A1G5XB20</accession>
<keyword evidence="1" id="KW-0732">Signal</keyword>
<gene>
    <name evidence="2" type="ORF">SAMN02927914_02150</name>
</gene>
<feature type="signal peptide" evidence="1">
    <location>
        <begin position="1"/>
        <end position="21"/>
    </location>
</feature>
<evidence type="ECO:0000256" key="1">
    <source>
        <dbReference type="SAM" id="SignalP"/>
    </source>
</evidence>
<sequence>MARRFIFAIFCVLLLSGNASAGWYHVENYEGTIGSQPVHVSLQTYDSFGSGITVEGSYFYDAKQSPIAVYGKLNGTALVLCEISGKKEFDRILVMGSKTPVDTTGCPFSLDMAEGGATGTWSKGTDTYPVTLKKVASLDDTGDTKIDGAIEIPFWAETAADRFAGVYTNTDSGTCMAKMQVIKKSSGKVVQAITFKDDDCNAGMLMTPIYMNVQKWVEGGRDIISVNFRGGGGAGDSEDYVFNRATGKYRLKK</sequence>
<dbReference type="RefSeq" id="WP_091577450.1">
    <property type="nucleotide sequence ID" value="NZ_FMXM01000005.1"/>
</dbReference>
<protein>
    <submittedName>
        <fullName evidence="2">Uncharacterized protein</fullName>
    </submittedName>
</protein>
<proteinExistence type="predicted"/>
<reference evidence="2 3" key="1">
    <citation type="submission" date="2016-10" db="EMBL/GenBank/DDBJ databases">
        <authorList>
            <person name="de Groot N.N."/>
        </authorList>
    </citation>
    <scope>NUCLEOTIDE SEQUENCE [LARGE SCALE GENOMIC DNA]</scope>
    <source>
        <strain evidence="2 3">CGMCC 1.12097</strain>
    </source>
</reference>
<evidence type="ECO:0000313" key="3">
    <source>
        <dbReference type="Proteomes" id="UP000198588"/>
    </source>
</evidence>
<dbReference type="OrthoDB" id="9809602at2"/>
<dbReference type="Proteomes" id="UP000198588">
    <property type="component" value="Unassembled WGS sequence"/>
</dbReference>
<dbReference type="EMBL" id="FMXM01000005">
    <property type="protein sequence ID" value="SDA67400.1"/>
    <property type="molecule type" value="Genomic_DNA"/>
</dbReference>
<name>A0A1G5XB20_9HYPH</name>
<dbReference type="AlphaFoldDB" id="A0A1G5XB20"/>
<feature type="chain" id="PRO_5011717921" evidence="1">
    <location>
        <begin position="22"/>
        <end position="253"/>
    </location>
</feature>
<organism evidence="2 3">
    <name type="scientific">Mesorhizobium qingshengii</name>
    <dbReference type="NCBI Taxonomy" id="1165689"/>
    <lineage>
        <taxon>Bacteria</taxon>
        <taxon>Pseudomonadati</taxon>
        <taxon>Pseudomonadota</taxon>
        <taxon>Alphaproteobacteria</taxon>
        <taxon>Hyphomicrobiales</taxon>
        <taxon>Phyllobacteriaceae</taxon>
        <taxon>Mesorhizobium</taxon>
    </lineage>
</organism>
<evidence type="ECO:0000313" key="2">
    <source>
        <dbReference type="EMBL" id="SDA67400.1"/>
    </source>
</evidence>